<dbReference type="Proteomes" id="UP000004995">
    <property type="component" value="Unassembled WGS sequence"/>
</dbReference>
<name>K3ZBS6_SETIT</name>
<dbReference type="HOGENOM" id="CLU_3072267_0_0_1"/>
<reference evidence="2" key="1">
    <citation type="journal article" date="2012" name="Nat. Biotechnol.">
        <title>Reference genome sequence of the model plant Setaria.</title>
        <authorList>
            <person name="Bennetzen J.L."/>
            <person name="Schmutz J."/>
            <person name="Wang H."/>
            <person name="Percifield R."/>
            <person name="Hawkins J."/>
            <person name="Pontaroli A.C."/>
            <person name="Estep M."/>
            <person name="Feng L."/>
            <person name="Vaughn J.N."/>
            <person name="Grimwood J."/>
            <person name="Jenkins J."/>
            <person name="Barry K."/>
            <person name="Lindquist E."/>
            <person name="Hellsten U."/>
            <person name="Deshpande S."/>
            <person name="Wang X."/>
            <person name="Wu X."/>
            <person name="Mitros T."/>
            <person name="Triplett J."/>
            <person name="Yang X."/>
            <person name="Ye C.Y."/>
            <person name="Mauro-Herrera M."/>
            <person name="Wang L."/>
            <person name="Li P."/>
            <person name="Sharma M."/>
            <person name="Sharma R."/>
            <person name="Ronald P.C."/>
            <person name="Panaud O."/>
            <person name="Kellogg E.A."/>
            <person name="Brutnell T.P."/>
            <person name="Doust A.N."/>
            <person name="Tuskan G.A."/>
            <person name="Rokhsar D."/>
            <person name="Devos K.M."/>
        </authorList>
    </citation>
    <scope>NUCLEOTIDE SEQUENCE [LARGE SCALE GENOMIC DNA]</scope>
    <source>
        <strain evidence="2">cv. Yugu1</strain>
    </source>
</reference>
<dbReference type="EnsemblPlants" id="KQL15370">
    <property type="protein sequence ID" value="KQL15370"/>
    <property type="gene ID" value="SETIT_023997mg"/>
</dbReference>
<keyword evidence="2" id="KW-1185">Reference proteome</keyword>
<proteinExistence type="predicted"/>
<dbReference type="InParanoid" id="K3ZBS6"/>
<organism evidence="1 2">
    <name type="scientific">Setaria italica</name>
    <name type="common">Foxtail millet</name>
    <name type="synonym">Panicum italicum</name>
    <dbReference type="NCBI Taxonomy" id="4555"/>
    <lineage>
        <taxon>Eukaryota</taxon>
        <taxon>Viridiplantae</taxon>
        <taxon>Streptophyta</taxon>
        <taxon>Embryophyta</taxon>
        <taxon>Tracheophyta</taxon>
        <taxon>Spermatophyta</taxon>
        <taxon>Magnoliopsida</taxon>
        <taxon>Liliopsida</taxon>
        <taxon>Poales</taxon>
        <taxon>Poaceae</taxon>
        <taxon>PACMAD clade</taxon>
        <taxon>Panicoideae</taxon>
        <taxon>Panicodae</taxon>
        <taxon>Paniceae</taxon>
        <taxon>Cenchrinae</taxon>
        <taxon>Setaria</taxon>
    </lineage>
</organism>
<accession>K3ZBS6</accession>
<reference evidence="1" key="2">
    <citation type="submission" date="2018-08" db="UniProtKB">
        <authorList>
            <consortium name="EnsemblPlants"/>
        </authorList>
    </citation>
    <scope>IDENTIFICATION</scope>
    <source>
        <strain evidence="1">Yugu1</strain>
    </source>
</reference>
<evidence type="ECO:0000313" key="2">
    <source>
        <dbReference type="Proteomes" id="UP000004995"/>
    </source>
</evidence>
<dbReference type="EMBL" id="AGNK02001696">
    <property type="status" value="NOT_ANNOTATED_CDS"/>
    <property type="molecule type" value="Genomic_DNA"/>
</dbReference>
<sequence length="53" mass="5991">MVLGRSCMCTLCVSKIYHEHACGDILVTSQVGNPRFGQIVSSSREWMNYEKPK</sequence>
<protein>
    <submittedName>
        <fullName evidence="1">Uncharacterized protein</fullName>
    </submittedName>
</protein>
<dbReference type="AlphaFoldDB" id="K3ZBS6"/>
<evidence type="ECO:0000313" key="1">
    <source>
        <dbReference type="EnsemblPlants" id="KQL15370"/>
    </source>
</evidence>
<dbReference type="Gramene" id="KQL15370">
    <property type="protein sequence ID" value="KQL15370"/>
    <property type="gene ID" value="SETIT_023997mg"/>
</dbReference>